<dbReference type="Gene3D" id="3.30.70.1430">
    <property type="entry name" value="Multidrug efflux transporter AcrB pore domain"/>
    <property type="match status" value="2"/>
</dbReference>
<keyword evidence="3" id="KW-1185">Reference proteome</keyword>
<feature type="transmembrane region" description="Helical" evidence="1">
    <location>
        <begin position="334"/>
        <end position="352"/>
    </location>
</feature>
<dbReference type="InterPro" id="IPR001036">
    <property type="entry name" value="Acrflvin-R"/>
</dbReference>
<protein>
    <submittedName>
        <fullName evidence="2">Multidrug efflux pump subunit AcrB</fullName>
    </submittedName>
</protein>
<keyword evidence="1" id="KW-1133">Transmembrane helix</keyword>
<feature type="transmembrane region" description="Helical" evidence="1">
    <location>
        <begin position="952"/>
        <end position="971"/>
    </location>
</feature>
<dbReference type="Pfam" id="PF00873">
    <property type="entry name" value="ACR_tran"/>
    <property type="match status" value="1"/>
</dbReference>
<organism evidence="2 3">
    <name type="scientific">Paramaledivibacter caminithermalis (strain DSM 15212 / CIP 107654 / DViRD3)</name>
    <name type="common">Clostridium caminithermale</name>
    <dbReference type="NCBI Taxonomy" id="1121301"/>
    <lineage>
        <taxon>Bacteria</taxon>
        <taxon>Bacillati</taxon>
        <taxon>Bacillota</taxon>
        <taxon>Clostridia</taxon>
        <taxon>Peptostreptococcales</taxon>
        <taxon>Caminicellaceae</taxon>
        <taxon>Paramaledivibacter</taxon>
    </lineage>
</organism>
<proteinExistence type="predicted"/>
<dbReference type="STRING" id="1121301.SAMN02745912_02220"/>
<name>A0A1M6PMN0_PARC5</name>
<feature type="transmembrane region" description="Helical" evidence="1">
    <location>
        <begin position="386"/>
        <end position="409"/>
    </location>
</feature>
<gene>
    <name evidence="2" type="ORF">SAMN02745912_02220</name>
</gene>
<dbReference type="RefSeq" id="WP_073149842.1">
    <property type="nucleotide sequence ID" value="NZ_FRAG01000025.1"/>
</dbReference>
<dbReference type="PRINTS" id="PR00702">
    <property type="entry name" value="ACRIFLAVINRP"/>
</dbReference>
<sequence>MSNLISSMIDRRRIIVFLTVIIAIAGVICYYHLPRQESPDVSAPIAMVITPYPGASAEDVDQLVTKKIEDELSELDGYDYSMTVSKDSVSIVGVIFHSNVDTDQSMQNVRNAVADIRSELPAGCFQSIINTDLVETAGIIISLSGENYSYEQLASFGEQFKEKLIDIEGVSRFCINGDLEKEVEVKIDVARLNQLGVSLEDVYTLLRAQNIEIPSGDIECGQQKIKVKTFGNYSSLQDIRNTIVAVSRETGVVTRLGDIADIKMIVEDDVEKFKQDGKNAVLLTGYFEDSKNVVIIGKDVRLAIDELKAQLPEDLVIQEVVYQPQDVSDSTNEFMNNLLVGVLFVIVVVCLGMGLRNAIVVSTAVPLSILITFTVMYFSGIKIHQISLTALIIALGILVDNAIVVSDMIQVRMNDGEDRISAVRNGTKMSAVPIFTATLTTIAAFSPLLGIHGVVGEFVKTVPLVLIISVIASYVVAMFVMPSMAAIFFKVEKQDKRKEGIVRAFFRNTLKMALKAKVLTIATVFIVLVLVVKFILPLLSSQFFPYVDKNLVYIDMFCEKSGDINATEKLTDEVTQLLSKQPEITSTTVAIGDGMPKFYITMLPAMPSKDYAQMVCKFDLGKKGEMRFKNRKQFADYLQELLDKNIPNGDCQVKLLEYAKPLPKVCVKIGGQDLDRLEEIANKLEHEVKKIEGTSNIRTDMADDTFQFEVHVDEDKASSLGVTKYDIQRQINIGLYGATATVFRKDGKEYNIKIKSDMKSIKDLENLEIKSSITGKKVPLKQIANVGFGPKKDCVKRYKCKKTVAVEGGVLEGYDASLVEDKIENEILPKIDTFGAKITFDGEREMIKEYFTIVAILAIIAIFIIYIILVIQFNSFIQPLVILMTIPLSIIGSTIGLFVLDKPLSFMAFLGVVALIGLVVKNGILLIEYINDSRKRGYTIDEACIDAVEKRFNAIILSAATTVMGLVPLAFSGSELFSPMAVSLMAGLIVSTFLTMVIIPVIYSLIETFIEKRKIIKQRSKTINE</sequence>
<dbReference type="PANTHER" id="PTHR32063:SF18">
    <property type="entry name" value="CATION EFFLUX SYSTEM PROTEIN"/>
    <property type="match status" value="1"/>
</dbReference>
<dbReference type="GO" id="GO:0005886">
    <property type="term" value="C:plasma membrane"/>
    <property type="evidence" value="ECO:0007669"/>
    <property type="project" value="TreeGrafter"/>
</dbReference>
<dbReference type="AlphaFoldDB" id="A0A1M6PMN0"/>
<dbReference type="Gene3D" id="1.20.1640.10">
    <property type="entry name" value="Multidrug efflux transporter AcrB transmembrane domain"/>
    <property type="match status" value="2"/>
</dbReference>
<keyword evidence="1" id="KW-0472">Membrane</keyword>
<dbReference type="SUPFAM" id="SSF82693">
    <property type="entry name" value="Multidrug efflux transporter AcrB pore domain, PN1, PN2, PC1 and PC2 subdomains"/>
    <property type="match status" value="2"/>
</dbReference>
<feature type="transmembrane region" description="Helical" evidence="1">
    <location>
        <begin position="14"/>
        <end position="33"/>
    </location>
</feature>
<feature type="transmembrane region" description="Helical" evidence="1">
    <location>
        <begin position="850"/>
        <end position="873"/>
    </location>
</feature>
<reference evidence="3" key="1">
    <citation type="submission" date="2016-11" db="EMBL/GenBank/DDBJ databases">
        <authorList>
            <person name="Varghese N."/>
            <person name="Submissions S."/>
        </authorList>
    </citation>
    <scope>NUCLEOTIDE SEQUENCE [LARGE SCALE GENOMIC DNA]</scope>
    <source>
        <strain evidence="3">DSM 15212 / CIP 107654 / DViRD3</strain>
    </source>
</reference>
<dbReference type="Gene3D" id="3.30.2090.10">
    <property type="entry name" value="Multidrug efflux transporter AcrB TolC docking domain, DN and DC subdomains"/>
    <property type="match status" value="2"/>
</dbReference>
<dbReference type="InterPro" id="IPR027463">
    <property type="entry name" value="AcrB_DN_DC_subdom"/>
</dbReference>
<feature type="transmembrane region" description="Helical" evidence="1">
    <location>
        <begin position="518"/>
        <end position="539"/>
    </location>
</feature>
<dbReference type="Proteomes" id="UP000184465">
    <property type="component" value="Unassembled WGS sequence"/>
</dbReference>
<dbReference type="EMBL" id="FRAG01000025">
    <property type="protein sequence ID" value="SHK09215.1"/>
    <property type="molecule type" value="Genomic_DNA"/>
</dbReference>
<evidence type="ECO:0000256" key="1">
    <source>
        <dbReference type="SAM" id="Phobius"/>
    </source>
</evidence>
<dbReference type="OrthoDB" id="9757876at2"/>
<feature type="transmembrane region" description="Helical" evidence="1">
    <location>
        <begin position="464"/>
        <end position="489"/>
    </location>
</feature>
<dbReference type="SUPFAM" id="SSF82866">
    <property type="entry name" value="Multidrug efflux transporter AcrB transmembrane domain"/>
    <property type="match status" value="2"/>
</dbReference>
<feature type="transmembrane region" description="Helical" evidence="1">
    <location>
        <begin position="906"/>
        <end position="931"/>
    </location>
</feature>
<accession>A0A1M6PMN0</accession>
<dbReference type="PANTHER" id="PTHR32063">
    <property type="match status" value="1"/>
</dbReference>
<keyword evidence="1" id="KW-0812">Transmembrane</keyword>
<feature type="transmembrane region" description="Helical" evidence="1">
    <location>
        <begin position="430"/>
        <end position="452"/>
    </location>
</feature>
<feature type="transmembrane region" description="Helical" evidence="1">
    <location>
        <begin position="880"/>
        <end position="900"/>
    </location>
</feature>
<dbReference type="Gene3D" id="3.30.70.1320">
    <property type="entry name" value="Multidrug efflux transporter AcrB pore domain like"/>
    <property type="match status" value="1"/>
</dbReference>
<dbReference type="SUPFAM" id="SSF82714">
    <property type="entry name" value="Multidrug efflux transporter AcrB TolC docking domain, DN and DC subdomains"/>
    <property type="match status" value="2"/>
</dbReference>
<evidence type="ECO:0000313" key="2">
    <source>
        <dbReference type="EMBL" id="SHK09215.1"/>
    </source>
</evidence>
<feature type="transmembrane region" description="Helical" evidence="1">
    <location>
        <begin position="983"/>
        <end position="1006"/>
    </location>
</feature>
<dbReference type="Gene3D" id="3.30.70.1440">
    <property type="entry name" value="Multidrug efflux transporter AcrB pore domain"/>
    <property type="match status" value="1"/>
</dbReference>
<evidence type="ECO:0000313" key="3">
    <source>
        <dbReference type="Proteomes" id="UP000184465"/>
    </source>
</evidence>
<dbReference type="GO" id="GO:0042910">
    <property type="term" value="F:xenobiotic transmembrane transporter activity"/>
    <property type="evidence" value="ECO:0007669"/>
    <property type="project" value="TreeGrafter"/>
</dbReference>
<feature type="transmembrane region" description="Helical" evidence="1">
    <location>
        <begin position="359"/>
        <end position="380"/>
    </location>
</feature>